<dbReference type="Gene3D" id="3.90.1150.10">
    <property type="entry name" value="Aspartate Aminotransferase, domain 1"/>
    <property type="match status" value="1"/>
</dbReference>
<dbReference type="AlphaFoldDB" id="I1DU88"/>
<dbReference type="CDD" id="cd00610">
    <property type="entry name" value="OAT_like"/>
    <property type="match status" value="1"/>
</dbReference>
<dbReference type="PIRSF" id="PIRSF000521">
    <property type="entry name" value="Transaminase_4ab_Lys_Orn"/>
    <property type="match status" value="1"/>
</dbReference>
<dbReference type="NCBIfam" id="NF009047">
    <property type="entry name" value="PRK12381.1"/>
    <property type="match status" value="1"/>
</dbReference>
<sequence length="438" mass="46889">MILQYDMADQYNKDTFYSAAKYYSNQGRLNVGNSEVFMQVTRSLFDEVMVPNYAPSKIIPVKGEGSRLWDQDGREFIDFAGGIAVNCLGHCHPALVTALKEQADKLWHLSNVMTNEPALLLAKALVEATFAEKVYFANSGAEANEAALKLARRYAKDKYGEQKNQIIAFKQGFHGRTFFTVTVGGQPAYSDGFGPKPEAIVHGEFNNLDSLKALISDNTCAVMVEPVQGEGGVMPATVEFIKGVRELCDAHNALLIFDEVQTGVGRTGELYAYMGYGVTPDILATAKALGGGFPIGAMLTTTEIAKHLVVGTHGSTYGGNPLACAVALAALNTVNTPTVLAGVKAKAQLFKDGLNKINEKYHVFSEVRGQGLLIGAQLNSDYAGKARDFMLAAADQGLMALVAGTSVIRFTPSLVIPDADIAAGLARFEQAVAQVVKG</sequence>
<dbReference type="InterPro" id="IPR015422">
    <property type="entry name" value="PyrdxlP-dep_Trfase_small"/>
</dbReference>
<comment type="caution">
    <text evidence="5">The sequence shown here is derived from an EMBL/GenBank/DDBJ whole genome shotgun (WGS) entry which is preliminary data.</text>
</comment>
<dbReference type="HAMAP" id="MF_01107">
    <property type="entry name" value="ArgD_aminotrans_3"/>
    <property type="match status" value="1"/>
</dbReference>
<dbReference type="InterPro" id="IPR017652">
    <property type="entry name" value="Ac/SucOrn_transaminase_bac"/>
</dbReference>
<feature type="binding site" evidence="4">
    <location>
        <position position="316"/>
    </location>
    <ligand>
        <name>pyridoxal 5'-phosphate</name>
        <dbReference type="ChEBI" id="CHEBI:597326"/>
    </ligand>
</feature>
<feature type="modified residue" description="N6-(pyridoxal phosphate)lysine" evidence="4">
    <location>
        <position position="287"/>
    </location>
</feature>
<comment type="miscellaneous">
    <text evidence="4">May also have succinyldiaminopimelate aminotransferase activity, thus carrying out the corresponding step in lysine biosynthesis.</text>
</comment>
<dbReference type="InterPro" id="IPR015424">
    <property type="entry name" value="PyrdxlP-dep_Trfase"/>
</dbReference>
<dbReference type="GO" id="GO:0042802">
    <property type="term" value="F:identical protein binding"/>
    <property type="evidence" value="ECO:0007669"/>
    <property type="project" value="TreeGrafter"/>
</dbReference>
<protein>
    <recommendedName>
        <fullName evidence="4">Acetylornithine aminotransferase</fullName>
        <shortName evidence="4">ACOAT</shortName>
        <ecNumber evidence="4">2.6.1.11</ecNumber>
    </recommendedName>
</protein>
<dbReference type="NCBIfam" id="NF003468">
    <property type="entry name" value="PRK05093.1"/>
    <property type="match status" value="1"/>
</dbReference>
<dbReference type="InterPro" id="IPR050103">
    <property type="entry name" value="Class-III_PLP-dep_AT"/>
</dbReference>
<proteinExistence type="inferred from homology"/>
<dbReference type="EMBL" id="BAFK01000002">
    <property type="protein sequence ID" value="GAB57616.1"/>
    <property type="molecule type" value="Genomic_DNA"/>
</dbReference>
<dbReference type="SUPFAM" id="SSF53383">
    <property type="entry name" value="PLP-dependent transferases"/>
    <property type="match status" value="1"/>
</dbReference>
<name>I1DU88_9GAMM</name>
<comment type="catalytic activity">
    <reaction evidence="4">
        <text>N(2)-acetyl-L-ornithine + 2-oxoglutarate = N-acetyl-L-glutamate 5-semialdehyde + L-glutamate</text>
        <dbReference type="Rhea" id="RHEA:18049"/>
        <dbReference type="ChEBI" id="CHEBI:16810"/>
        <dbReference type="ChEBI" id="CHEBI:29123"/>
        <dbReference type="ChEBI" id="CHEBI:29985"/>
        <dbReference type="ChEBI" id="CHEBI:57805"/>
        <dbReference type="EC" id="2.6.1.11"/>
    </reaction>
</comment>
<comment type="cofactor">
    <cofactor evidence="4">
        <name>pyridoxal 5'-phosphate</name>
        <dbReference type="ChEBI" id="CHEBI:597326"/>
    </cofactor>
    <text evidence="4">Binds 1 pyridoxal phosphate per subunit.</text>
</comment>
<comment type="pathway">
    <text evidence="4">Amino-acid biosynthesis; L-arginine biosynthesis; N(2)-acetyl-L-ornithine from L-glutamate: step 4/4.</text>
</comment>
<dbReference type="GO" id="GO:0006526">
    <property type="term" value="P:L-arginine biosynthetic process"/>
    <property type="evidence" value="ECO:0007669"/>
    <property type="project" value="UniProtKB-UniRule"/>
</dbReference>
<dbReference type="GO" id="GO:0030170">
    <property type="term" value="F:pyridoxal phosphate binding"/>
    <property type="evidence" value="ECO:0007669"/>
    <property type="project" value="InterPro"/>
</dbReference>
<gene>
    <name evidence="4 5" type="primary">argD</name>
    <name evidence="5" type="ORF">RNAN_0585</name>
</gene>
<dbReference type="InterPro" id="IPR005814">
    <property type="entry name" value="Aminotrans_3"/>
</dbReference>
<dbReference type="GO" id="GO:0003992">
    <property type="term" value="F:N2-acetyl-L-ornithine:2-oxoglutarate 5-aminotransferase activity"/>
    <property type="evidence" value="ECO:0007669"/>
    <property type="project" value="UniProtKB-UniRule"/>
</dbReference>
<evidence type="ECO:0000256" key="3">
    <source>
        <dbReference type="ARBA" id="ARBA00022898"/>
    </source>
</evidence>
<keyword evidence="2 4" id="KW-0808">Transferase</keyword>
<keyword evidence="4" id="KW-0028">Amino-acid biosynthesis</keyword>
<dbReference type="STRING" id="562729.RNAN_0585"/>
<accession>I1DU88</accession>
<feature type="binding site" evidence="4">
    <location>
        <position position="173"/>
    </location>
    <ligand>
        <name>pyridoxal 5'-phosphate</name>
        <dbReference type="ChEBI" id="CHEBI:597326"/>
    </ligand>
</feature>
<dbReference type="Gene3D" id="3.40.640.10">
    <property type="entry name" value="Type I PLP-dependent aspartate aminotransferase-like (Major domain)"/>
    <property type="match status" value="1"/>
</dbReference>
<evidence type="ECO:0000313" key="5">
    <source>
        <dbReference type="EMBL" id="GAB57616.1"/>
    </source>
</evidence>
<dbReference type="InterPro" id="IPR015421">
    <property type="entry name" value="PyrdxlP-dep_Trfase_major"/>
</dbReference>
<dbReference type="NCBIfam" id="TIGR00707">
    <property type="entry name" value="argD"/>
    <property type="match status" value="1"/>
</dbReference>
<comment type="similarity">
    <text evidence="4">Belongs to the class-III pyridoxal-phosphate-dependent aminotransferase family. ArgD subfamily.</text>
</comment>
<dbReference type="PROSITE" id="PS00600">
    <property type="entry name" value="AA_TRANSFER_CLASS_3"/>
    <property type="match status" value="1"/>
</dbReference>
<dbReference type="PANTHER" id="PTHR11986">
    <property type="entry name" value="AMINOTRANSFERASE CLASS III"/>
    <property type="match status" value="1"/>
</dbReference>
<feature type="binding site" evidence="4">
    <location>
        <position position="176"/>
    </location>
    <ligand>
        <name>N(2)-acetyl-L-ornithine</name>
        <dbReference type="ChEBI" id="CHEBI:57805"/>
    </ligand>
</feature>
<evidence type="ECO:0000313" key="6">
    <source>
        <dbReference type="Proteomes" id="UP000004374"/>
    </source>
</evidence>
<dbReference type="InterPro" id="IPR004636">
    <property type="entry name" value="AcOrn/SuccOrn_fam"/>
</dbReference>
<keyword evidence="6" id="KW-1185">Reference proteome</keyword>
<dbReference type="FunFam" id="3.40.640.10:FF:000004">
    <property type="entry name" value="Acetylornithine aminotransferase"/>
    <property type="match status" value="1"/>
</dbReference>
<dbReference type="EC" id="2.6.1.11" evidence="4"/>
<dbReference type="GO" id="GO:0005737">
    <property type="term" value="C:cytoplasm"/>
    <property type="evidence" value="ECO:0007669"/>
    <property type="project" value="UniProtKB-SubCell"/>
</dbReference>
<dbReference type="NCBIfam" id="TIGR03246">
    <property type="entry name" value="arg_catab_astC"/>
    <property type="match status" value="1"/>
</dbReference>
<dbReference type="InterPro" id="IPR049704">
    <property type="entry name" value="Aminotrans_3_PPA_site"/>
</dbReference>
<comment type="subunit">
    <text evidence="4">Homodimer.</text>
</comment>
<dbReference type="Proteomes" id="UP000004374">
    <property type="component" value="Unassembled WGS sequence"/>
</dbReference>
<dbReference type="NCBIfam" id="NF002325">
    <property type="entry name" value="PRK01278.1"/>
    <property type="match status" value="1"/>
</dbReference>
<feature type="binding site" evidence="4">
    <location>
        <begin position="258"/>
        <end position="261"/>
    </location>
    <ligand>
        <name>pyridoxal 5'-phosphate</name>
        <dbReference type="ChEBI" id="CHEBI:597326"/>
    </ligand>
</feature>
<feature type="binding site" evidence="4">
    <location>
        <begin position="140"/>
        <end position="141"/>
    </location>
    <ligand>
        <name>pyridoxal 5'-phosphate</name>
        <dbReference type="ChEBI" id="CHEBI:597326"/>
    </ligand>
</feature>
<reference evidence="5 6" key="1">
    <citation type="journal article" date="2012" name="J. Bacteriol.">
        <title>Genome Sequence of the Protease-Producing Bacterium Rheinheimera nanhaiensis E407-8T, Isolated from Deep-Sea Sediment of the South China Sea.</title>
        <authorList>
            <person name="Zhang X.-Y."/>
            <person name="Zhang Y.-J."/>
            <person name="Qin Q.-L."/>
            <person name="Xie B.-B."/>
            <person name="Chen X.-L."/>
            <person name="Zhou B.-C."/>
            <person name="Zhang Y.-Z."/>
        </authorList>
    </citation>
    <scope>NUCLEOTIDE SEQUENCE [LARGE SCALE GENOMIC DNA]</scope>
    <source>
        <strain evidence="5 6">E407-8</strain>
    </source>
</reference>
<evidence type="ECO:0000256" key="4">
    <source>
        <dbReference type="HAMAP-Rule" id="MF_01107"/>
    </source>
</evidence>
<evidence type="ECO:0000256" key="2">
    <source>
        <dbReference type="ARBA" id="ARBA00022679"/>
    </source>
</evidence>
<dbReference type="PANTHER" id="PTHR11986:SF113">
    <property type="entry name" value="SUCCINYLORNITHINE TRANSAMINASE"/>
    <property type="match status" value="1"/>
</dbReference>
<feature type="binding site" evidence="4">
    <location>
        <position position="315"/>
    </location>
    <ligand>
        <name>N(2)-acetyl-L-ornithine</name>
        <dbReference type="ChEBI" id="CHEBI:57805"/>
    </ligand>
</feature>
<keyword evidence="4" id="KW-0963">Cytoplasm</keyword>
<keyword evidence="1 4" id="KW-0032">Aminotransferase</keyword>
<comment type="subcellular location">
    <subcellularLocation>
        <location evidence="4">Cytoplasm</location>
    </subcellularLocation>
</comment>
<dbReference type="Pfam" id="PF00202">
    <property type="entry name" value="Aminotran_3"/>
    <property type="match status" value="1"/>
</dbReference>
<keyword evidence="4" id="KW-0055">Arginine biosynthesis</keyword>
<organism evidence="5 6">
    <name type="scientific">Rheinheimera nanhaiensis E407-8</name>
    <dbReference type="NCBI Taxonomy" id="562729"/>
    <lineage>
        <taxon>Bacteria</taxon>
        <taxon>Pseudomonadati</taxon>
        <taxon>Pseudomonadota</taxon>
        <taxon>Gammaproteobacteria</taxon>
        <taxon>Chromatiales</taxon>
        <taxon>Chromatiaceae</taxon>
        <taxon>Rheinheimera</taxon>
    </lineage>
</organism>
<evidence type="ECO:0000256" key="1">
    <source>
        <dbReference type="ARBA" id="ARBA00022576"/>
    </source>
</evidence>
<dbReference type="UniPathway" id="UPA00068">
    <property type="reaction ID" value="UER00109"/>
</dbReference>
<keyword evidence="3 4" id="KW-0663">Pyridoxal phosphate</keyword>